<organism evidence="2 3">
    <name type="scientific">Sarocladium strictum</name>
    <name type="common">Black bundle disease fungus</name>
    <name type="synonym">Acremonium strictum</name>
    <dbReference type="NCBI Taxonomy" id="5046"/>
    <lineage>
        <taxon>Eukaryota</taxon>
        <taxon>Fungi</taxon>
        <taxon>Dikarya</taxon>
        <taxon>Ascomycota</taxon>
        <taxon>Pezizomycotina</taxon>
        <taxon>Sordariomycetes</taxon>
        <taxon>Hypocreomycetidae</taxon>
        <taxon>Hypocreales</taxon>
        <taxon>Sarocladiaceae</taxon>
        <taxon>Sarocladium</taxon>
    </lineage>
</organism>
<feature type="region of interest" description="Disordered" evidence="1">
    <location>
        <begin position="212"/>
        <end position="295"/>
    </location>
</feature>
<dbReference type="AlphaFoldDB" id="A0AA39L658"/>
<evidence type="ECO:0000313" key="3">
    <source>
        <dbReference type="Proteomes" id="UP001175261"/>
    </source>
</evidence>
<dbReference type="EMBL" id="JAPDFR010000006">
    <property type="protein sequence ID" value="KAK0385951.1"/>
    <property type="molecule type" value="Genomic_DNA"/>
</dbReference>
<sequence length="295" mass="33614">MAFSDLAENDPLRLMLMTPREGHLFDDGVVFTRPRALKDVPLARITEDHEYWQRGWKSLDRYIAGEQQQEKEKERYRILEASITSATSTEQARKIKERAKLHSDNVVAVEYLPAEGLCEQEIMYKLACKISDLQVLSLKGELNMDPFDFIRWRIALKITQDDIWKRGPKNNPVRSIITKLGDDGPPGSGKQYEDPLFRAAILRSARYQGTSNKYGAKKHGIHPNANGHADSSTVGRSDSVRRRREHAEVRRGTASGAPHTETKEEMRARIRARRIERARLSNTGYTGTARRNDGS</sequence>
<keyword evidence="3" id="KW-1185">Reference proteome</keyword>
<proteinExistence type="predicted"/>
<dbReference type="Proteomes" id="UP001175261">
    <property type="component" value="Unassembled WGS sequence"/>
</dbReference>
<gene>
    <name evidence="2" type="ORF">NLU13_7126</name>
</gene>
<feature type="compositionally biased region" description="Basic and acidic residues" evidence="1">
    <location>
        <begin position="260"/>
        <end position="279"/>
    </location>
</feature>
<comment type="caution">
    <text evidence="2">The sequence shown here is derived from an EMBL/GenBank/DDBJ whole genome shotgun (WGS) entry which is preliminary data.</text>
</comment>
<accession>A0AA39L658</accession>
<evidence type="ECO:0000256" key="1">
    <source>
        <dbReference type="SAM" id="MobiDB-lite"/>
    </source>
</evidence>
<reference evidence="2" key="1">
    <citation type="submission" date="2022-10" db="EMBL/GenBank/DDBJ databases">
        <title>Determination and structural analysis of whole genome sequence of Sarocladium strictum F4-1.</title>
        <authorList>
            <person name="Hu L."/>
            <person name="Jiang Y."/>
        </authorList>
    </citation>
    <scope>NUCLEOTIDE SEQUENCE</scope>
    <source>
        <strain evidence="2">F4-1</strain>
    </source>
</reference>
<name>A0AA39L658_SARSR</name>
<evidence type="ECO:0000313" key="2">
    <source>
        <dbReference type="EMBL" id="KAK0385951.1"/>
    </source>
</evidence>
<protein>
    <submittedName>
        <fullName evidence="2">Uncharacterized protein</fullName>
    </submittedName>
</protein>